<dbReference type="Pfam" id="PF23842">
    <property type="entry name" value="Phage_tail_terminator_3"/>
    <property type="match status" value="1"/>
</dbReference>
<reference evidence="1" key="3">
    <citation type="submission" date="2015-03" db="EMBL/GenBank/DDBJ databases">
        <authorList>
            <person name="Murphy D."/>
        </authorList>
    </citation>
    <scope>NUCLEOTIDE SEQUENCE [LARGE SCALE GENOMIC DNA]</scope>
    <source>
        <strain evidence="1">A125KOH2</strain>
    </source>
</reference>
<dbReference type="Proteomes" id="UP000044625">
    <property type="component" value="Unassembled WGS sequence"/>
</dbReference>
<dbReference type="RefSeq" id="WP_049613882.1">
    <property type="nucleotide sequence ID" value="NZ_CAWMMU010000026.1"/>
</dbReference>
<dbReference type="OrthoDB" id="6580129at2"/>
<dbReference type="EMBL" id="CQAZ01000026">
    <property type="protein sequence ID" value="CNI05329.1"/>
    <property type="molecule type" value="Genomic_DNA"/>
</dbReference>
<keyword evidence="3" id="KW-1185">Reference proteome</keyword>
<evidence type="ECO:0008006" key="5">
    <source>
        <dbReference type="Google" id="ProtNLM"/>
    </source>
</evidence>
<dbReference type="AlphaFoldDB" id="A0A0T9QCC7"/>
<dbReference type="Proteomes" id="UP000045840">
    <property type="component" value="Unassembled WGS sequence"/>
</dbReference>
<evidence type="ECO:0000313" key="1">
    <source>
        <dbReference type="EMBL" id="CNI05329.1"/>
    </source>
</evidence>
<gene>
    <name evidence="1" type="ORF">ERS008529_02923</name>
    <name evidence="2" type="ORF">ERS137968_03910</name>
</gene>
<evidence type="ECO:0000313" key="4">
    <source>
        <dbReference type="Proteomes" id="UP000045840"/>
    </source>
</evidence>
<reference evidence="4" key="1">
    <citation type="submission" date="2015-03" db="EMBL/GenBank/DDBJ databases">
        <authorList>
            <consortium name="Pathogen Informatics"/>
        </authorList>
    </citation>
    <scope>NUCLEOTIDE SEQUENCE [LARGE SCALE GENOMIC DNA]</scope>
    <source>
        <strain evidence="4">A125KOH2</strain>
    </source>
</reference>
<accession>A0A0T9QCC7</accession>
<organism evidence="1 4">
    <name type="scientific">Yersinia pekkanenii</name>
    <dbReference type="NCBI Taxonomy" id="1288385"/>
    <lineage>
        <taxon>Bacteria</taxon>
        <taxon>Pseudomonadati</taxon>
        <taxon>Pseudomonadota</taxon>
        <taxon>Gammaproteobacteria</taxon>
        <taxon>Enterobacterales</taxon>
        <taxon>Yersiniaceae</taxon>
        <taxon>Yersinia</taxon>
    </lineage>
</organism>
<proteinExistence type="predicted"/>
<sequence>MTPSMHRRVRDYFVDSGLTTAFTTQMLKWRDTGKLDEQFIVFRPNGGSSIRNDLGSEYYVLVDVIGAVNEDEAADNAAQAIITHVQANPNPNDCIGYIENLGSIPSPVTTTEGRLVYRLQFAIKYGD</sequence>
<reference evidence="2 3" key="2">
    <citation type="submission" date="2015-03" db="EMBL/GenBank/DDBJ databases">
        <authorList>
            <consortium name="Pathogen Informatics"/>
            <person name="Murphy D."/>
        </authorList>
    </citation>
    <scope>NUCLEOTIDE SEQUENCE [LARGE SCALE GENOMIC DNA]</scope>
    <source>
        <strain evidence="3">type strain: CIP110230</strain>
        <strain evidence="2">Type strain: CIP110230</strain>
    </source>
</reference>
<protein>
    <recommendedName>
        <fullName evidence="5">Phage protein</fullName>
    </recommendedName>
</protein>
<dbReference type="STRING" id="1288385.ERS137968_03910"/>
<evidence type="ECO:0000313" key="3">
    <source>
        <dbReference type="Proteomes" id="UP000044625"/>
    </source>
</evidence>
<name>A0A0T9QCC7_9GAMM</name>
<evidence type="ECO:0000313" key="2">
    <source>
        <dbReference type="EMBL" id="CRY68782.1"/>
    </source>
</evidence>
<dbReference type="InterPro" id="IPR056950">
    <property type="entry name" value="Phage_tail_terminator_3"/>
</dbReference>
<dbReference type="EMBL" id="CWJL01000026">
    <property type="protein sequence ID" value="CRY68782.1"/>
    <property type="molecule type" value="Genomic_DNA"/>
</dbReference>